<proteinExistence type="predicted"/>
<name>A0ACD5WPI1_AVESA</name>
<protein>
    <submittedName>
        <fullName evidence="1">Uncharacterized protein</fullName>
    </submittedName>
</protein>
<reference evidence="1" key="2">
    <citation type="submission" date="2025-09" db="UniProtKB">
        <authorList>
            <consortium name="EnsemblPlants"/>
        </authorList>
    </citation>
    <scope>IDENTIFICATION</scope>
</reference>
<sequence length="272" mass="29569">MFVVRGTLNVGFITSTSNVVYTKTLSQGDIFLFPQGLLRFFYNTGDTTAEVFGVFNNQNPGLQITDYALFGNILPAEVVSKDFCVANLLLSQTPAGYQCKPAARVTANDFYLTGAIRPTTIQPFNISFVPAYGSYLPGINGLQLAGVRIFLGVNGVVPLHSIPRANEIMFVVRGTLNVGFITSTSNVVYTKTLSQGDIFLFPQGLLRFFYNAGDTTAEVFGVFNNQNPGLQITDYALFGNILPAEVVSKVTYLSVADVKGLKRFFGPRTFGA</sequence>
<accession>A0ACD5WPI1</accession>
<reference evidence="1" key="1">
    <citation type="submission" date="2021-05" db="EMBL/GenBank/DDBJ databases">
        <authorList>
            <person name="Scholz U."/>
            <person name="Mascher M."/>
            <person name="Fiebig A."/>
        </authorList>
    </citation>
    <scope>NUCLEOTIDE SEQUENCE [LARGE SCALE GENOMIC DNA]</scope>
</reference>
<evidence type="ECO:0000313" key="1">
    <source>
        <dbReference type="EnsemblPlants" id="AVESA.00010b.r2.4AG0648830.1.CDS"/>
    </source>
</evidence>
<organism evidence="1 2">
    <name type="scientific">Avena sativa</name>
    <name type="common">Oat</name>
    <dbReference type="NCBI Taxonomy" id="4498"/>
    <lineage>
        <taxon>Eukaryota</taxon>
        <taxon>Viridiplantae</taxon>
        <taxon>Streptophyta</taxon>
        <taxon>Embryophyta</taxon>
        <taxon>Tracheophyta</taxon>
        <taxon>Spermatophyta</taxon>
        <taxon>Magnoliopsida</taxon>
        <taxon>Liliopsida</taxon>
        <taxon>Poales</taxon>
        <taxon>Poaceae</taxon>
        <taxon>BOP clade</taxon>
        <taxon>Pooideae</taxon>
        <taxon>Poodae</taxon>
        <taxon>Poeae</taxon>
        <taxon>Poeae Chloroplast Group 1 (Aveneae type)</taxon>
        <taxon>Aveninae</taxon>
        <taxon>Avena</taxon>
    </lineage>
</organism>
<evidence type="ECO:0000313" key="2">
    <source>
        <dbReference type="Proteomes" id="UP001732700"/>
    </source>
</evidence>
<dbReference type="EnsemblPlants" id="AVESA.00010b.r2.4AG0648830.1">
    <property type="protein sequence ID" value="AVESA.00010b.r2.4AG0648830.1.CDS"/>
    <property type="gene ID" value="AVESA.00010b.r2.4AG0648830"/>
</dbReference>
<dbReference type="Proteomes" id="UP001732700">
    <property type="component" value="Chromosome 4A"/>
</dbReference>
<keyword evidence="2" id="KW-1185">Reference proteome</keyword>